<dbReference type="Gene3D" id="3.40.720.10">
    <property type="entry name" value="Alkaline Phosphatase, subunit A"/>
    <property type="match status" value="1"/>
</dbReference>
<dbReference type="OrthoDB" id="127333at2"/>
<evidence type="ECO:0000313" key="1">
    <source>
        <dbReference type="EMBL" id="QDU27297.1"/>
    </source>
</evidence>
<dbReference type="SUPFAM" id="SSF53649">
    <property type="entry name" value="Alkaline phosphatase-like"/>
    <property type="match status" value="1"/>
</dbReference>
<dbReference type="InterPro" id="IPR006311">
    <property type="entry name" value="TAT_signal"/>
</dbReference>
<dbReference type="RefSeq" id="WP_145088149.1">
    <property type="nucleotide sequence ID" value="NZ_CP036274.1"/>
</dbReference>
<dbReference type="AlphaFoldDB" id="A0A517YAN7"/>
<gene>
    <name evidence="1" type="ORF">ETAA8_23840</name>
</gene>
<dbReference type="Proteomes" id="UP000315017">
    <property type="component" value="Chromosome"/>
</dbReference>
<dbReference type="PANTHER" id="PTHR43737:SF1">
    <property type="entry name" value="DUF1501 DOMAIN-CONTAINING PROTEIN"/>
    <property type="match status" value="1"/>
</dbReference>
<dbReference type="PANTHER" id="PTHR43737">
    <property type="entry name" value="BLL7424 PROTEIN"/>
    <property type="match status" value="1"/>
</dbReference>
<organism evidence="1 2">
    <name type="scientific">Anatilimnocola aggregata</name>
    <dbReference type="NCBI Taxonomy" id="2528021"/>
    <lineage>
        <taxon>Bacteria</taxon>
        <taxon>Pseudomonadati</taxon>
        <taxon>Planctomycetota</taxon>
        <taxon>Planctomycetia</taxon>
        <taxon>Pirellulales</taxon>
        <taxon>Pirellulaceae</taxon>
        <taxon>Anatilimnocola</taxon>
    </lineage>
</organism>
<evidence type="ECO:0000313" key="2">
    <source>
        <dbReference type="Proteomes" id="UP000315017"/>
    </source>
</evidence>
<name>A0A517YAN7_9BACT</name>
<dbReference type="PROSITE" id="PS51318">
    <property type="entry name" value="TAT"/>
    <property type="match status" value="1"/>
</dbReference>
<sequence>MKSPSPYHPLTLSPLPRRNFLKAGLSAIALGAMLARDGIVQANPAEEWQPPTGKPHFEPKAKSVIWLFMNGGVAHMESFDPKPELTKYAGKAINETPHKDAQNPEKLKLARVTVINDANGQQRNKLYPLQVGFKKYGQAGIELSDWVPHVGSCVDDIAIIRSMYTTDDNHGAQTQFHSGRHMLDGEYPTLGGWVHYGLGSINDNLPQFISLGKREYWNAKDGHYLGPAHDAIPVRVDPKNPLDFGKPANGLTATEQQIGFDLVGKLNQLKATQYPNDASLSARIKAYELAYRMQTSVPETLNLDIETKATQEMYGINDPATRDFGMQMLATRRFVERGVRFIQVQHGAGGAGAWDAHSGLKTNHSKNFKSVDKPIAGLLKDLKQRGLLESTLVVFASEFGRTPGSQGADGRDHHIYGFSVWMAGGGLKGGIVHGATDEIGFHAVENRHYVTDIHATILHQLGLDSRKLEIPGRKRLDIDHGKPIREIMA</sequence>
<dbReference type="Pfam" id="PF07394">
    <property type="entry name" value="DUF1501"/>
    <property type="match status" value="1"/>
</dbReference>
<keyword evidence="2" id="KW-1185">Reference proteome</keyword>
<proteinExistence type="predicted"/>
<dbReference type="InterPro" id="IPR010869">
    <property type="entry name" value="DUF1501"/>
</dbReference>
<reference evidence="1 2" key="1">
    <citation type="submission" date="2019-02" db="EMBL/GenBank/DDBJ databases">
        <title>Deep-cultivation of Planctomycetes and their phenomic and genomic characterization uncovers novel biology.</title>
        <authorList>
            <person name="Wiegand S."/>
            <person name="Jogler M."/>
            <person name="Boedeker C."/>
            <person name="Pinto D."/>
            <person name="Vollmers J."/>
            <person name="Rivas-Marin E."/>
            <person name="Kohn T."/>
            <person name="Peeters S.H."/>
            <person name="Heuer A."/>
            <person name="Rast P."/>
            <person name="Oberbeckmann S."/>
            <person name="Bunk B."/>
            <person name="Jeske O."/>
            <person name="Meyerdierks A."/>
            <person name="Storesund J.E."/>
            <person name="Kallscheuer N."/>
            <person name="Luecker S."/>
            <person name="Lage O.M."/>
            <person name="Pohl T."/>
            <person name="Merkel B.J."/>
            <person name="Hornburger P."/>
            <person name="Mueller R.-W."/>
            <person name="Bruemmer F."/>
            <person name="Labrenz M."/>
            <person name="Spormann A.M."/>
            <person name="Op den Camp H."/>
            <person name="Overmann J."/>
            <person name="Amann R."/>
            <person name="Jetten M.S.M."/>
            <person name="Mascher T."/>
            <person name="Medema M.H."/>
            <person name="Devos D.P."/>
            <person name="Kaster A.-K."/>
            <person name="Ovreas L."/>
            <person name="Rohde M."/>
            <person name="Galperin M.Y."/>
            <person name="Jogler C."/>
        </authorList>
    </citation>
    <scope>NUCLEOTIDE SEQUENCE [LARGE SCALE GENOMIC DNA]</scope>
    <source>
        <strain evidence="1 2">ETA_A8</strain>
    </source>
</reference>
<protein>
    <recommendedName>
        <fullName evidence="3">DUF1501 domain-containing protein</fullName>
    </recommendedName>
</protein>
<dbReference type="KEGG" id="aagg:ETAA8_23840"/>
<accession>A0A517YAN7</accession>
<dbReference type="EMBL" id="CP036274">
    <property type="protein sequence ID" value="QDU27297.1"/>
    <property type="molecule type" value="Genomic_DNA"/>
</dbReference>
<dbReference type="InterPro" id="IPR017850">
    <property type="entry name" value="Alkaline_phosphatase_core_sf"/>
</dbReference>
<evidence type="ECO:0008006" key="3">
    <source>
        <dbReference type="Google" id="ProtNLM"/>
    </source>
</evidence>